<evidence type="ECO:0000256" key="1">
    <source>
        <dbReference type="SAM" id="Phobius"/>
    </source>
</evidence>
<evidence type="ECO:0000313" key="2">
    <source>
        <dbReference type="EMBL" id="OGZ34563.1"/>
    </source>
</evidence>
<evidence type="ECO:0008006" key="4">
    <source>
        <dbReference type="Google" id="ProtNLM"/>
    </source>
</evidence>
<dbReference type="EMBL" id="MHMV01000020">
    <property type="protein sequence ID" value="OGZ34563.1"/>
    <property type="molecule type" value="Genomic_DNA"/>
</dbReference>
<protein>
    <recommendedName>
        <fullName evidence="4">Cell division protein FtsL</fullName>
    </recommendedName>
</protein>
<dbReference type="AlphaFoldDB" id="A0A1G2F979"/>
<evidence type="ECO:0000313" key="3">
    <source>
        <dbReference type="Proteomes" id="UP000177725"/>
    </source>
</evidence>
<accession>A0A1G2F979</accession>
<organism evidence="2 3">
    <name type="scientific">Candidatus Portnoybacteria bacterium RBG_13_41_18</name>
    <dbReference type="NCBI Taxonomy" id="1801991"/>
    <lineage>
        <taxon>Bacteria</taxon>
        <taxon>Candidatus Portnoyibacteriota</taxon>
    </lineage>
</organism>
<name>A0A1G2F979_9BACT</name>
<keyword evidence="1" id="KW-0812">Transmembrane</keyword>
<proteinExistence type="predicted"/>
<keyword evidence="1" id="KW-0472">Membrane</keyword>
<keyword evidence="1" id="KW-1133">Transmembrane helix</keyword>
<gene>
    <name evidence="2" type="ORF">A2174_02965</name>
</gene>
<comment type="caution">
    <text evidence="2">The sequence shown here is derived from an EMBL/GenBank/DDBJ whole genome shotgun (WGS) entry which is preliminary data.</text>
</comment>
<dbReference type="Proteomes" id="UP000177725">
    <property type="component" value="Unassembled WGS sequence"/>
</dbReference>
<feature type="transmembrane region" description="Helical" evidence="1">
    <location>
        <begin position="20"/>
        <end position="38"/>
    </location>
</feature>
<reference evidence="2 3" key="1">
    <citation type="journal article" date="2016" name="Nat. Commun.">
        <title>Thousands of microbial genomes shed light on interconnected biogeochemical processes in an aquifer system.</title>
        <authorList>
            <person name="Anantharaman K."/>
            <person name="Brown C.T."/>
            <person name="Hug L.A."/>
            <person name="Sharon I."/>
            <person name="Castelle C.J."/>
            <person name="Probst A.J."/>
            <person name="Thomas B.C."/>
            <person name="Singh A."/>
            <person name="Wilkins M.J."/>
            <person name="Karaoz U."/>
            <person name="Brodie E.L."/>
            <person name="Williams K.H."/>
            <person name="Hubbard S.S."/>
            <person name="Banfield J.F."/>
        </authorList>
    </citation>
    <scope>NUCLEOTIDE SEQUENCE [LARGE SCALE GENOMIC DNA]</scope>
</reference>
<sequence>MNNNQLYSGRNQKNSRGVLSLNIAVFFSFLILTAIFLIESNDLIKQTYALGDYEKTFKDQQALLKKMEIVTTERTTLENLEEAAKDFNLVTIDKMKYLPAEQTSVALVKN</sequence>